<dbReference type="Proteomes" id="UP000092498">
    <property type="component" value="Chromosome"/>
</dbReference>
<dbReference type="GO" id="GO:0070004">
    <property type="term" value="F:cysteine-type exopeptidase activity"/>
    <property type="evidence" value="ECO:0007669"/>
    <property type="project" value="InterPro"/>
</dbReference>
<name>A0A1B1AHY2_9PROT</name>
<evidence type="ECO:0000256" key="1">
    <source>
        <dbReference type="RuleBase" id="RU364089"/>
    </source>
</evidence>
<comment type="similarity">
    <text evidence="1">Belongs to the peptidase C69 family.</text>
</comment>
<keyword evidence="3" id="KW-1185">Reference proteome</keyword>
<dbReference type="GO" id="GO:0006508">
    <property type="term" value="P:proteolysis"/>
    <property type="evidence" value="ECO:0007669"/>
    <property type="project" value="UniProtKB-KW"/>
</dbReference>
<dbReference type="STRING" id="1759059.ATE48_09595"/>
<dbReference type="EMBL" id="CP013244">
    <property type="protein sequence ID" value="ANP46155.1"/>
    <property type="molecule type" value="Genomic_DNA"/>
</dbReference>
<dbReference type="InParanoid" id="A0A1B1AHY2"/>
<gene>
    <name evidence="2" type="ORF">ATE48_09595</name>
</gene>
<keyword evidence="1" id="KW-0645">Protease</keyword>
<protein>
    <recommendedName>
        <fullName evidence="1">Dipeptidase</fullName>
        <ecNumber evidence="1">3.4.-.-</ecNumber>
    </recommendedName>
</protein>
<dbReference type="Pfam" id="PF03577">
    <property type="entry name" value="Peptidase_C69"/>
    <property type="match status" value="1"/>
</dbReference>
<dbReference type="InterPro" id="IPR005322">
    <property type="entry name" value="Peptidase_C69"/>
</dbReference>
<accession>A0A1B1AHY2</accession>
<comment type="catalytic activity">
    <reaction evidence="1">
        <text>an L-aminoacyl-L-amino acid + H2O = 2 an L-alpha-amino acid</text>
        <dbReference type="Rhea" id="RHEA:48940"/>
        <dbReference type="ChEBI" id="CHEBI:15377"/>
        <dbReference type="ChEBI" id="CHEBI:59869"/>
        <dbReference type="ChEBI" id="CHEBI:77460"/>
    </reaction>
</comment>
<sequence>MWGAEMGANEHGVVIGNEAMHALVAPSETPALTGMDILRLGLERAASAAEAVEVMTSLLEAHGQGGNCGHRHEFFYQNGFLIADGREAFVLETVGRWWAVERVSGERALSNAYSIGRGYEQISRDLAQHARASGWLDSDHRFDFAAQFLNPERDEVSFGRGRCARGGQILAAHKGKLTPQAMMAVLRDHGEEGQARGWTPEQTKRRSICMHAAEGARRSQTTASWVSEWTPDGVVHWVTASAAPCLSIFKPIILGVAAPDSGPAPTDKFYRRARWWRHELWHRAALCDYAEQAAKIAAERDGLGLKFATAVRTAMSSTDQLKKAIADCWREADEAEARWAVSAHHDGYARCGQAYAASWAEHDKVGMVRLRDSRT</sequence>
<evidence type="ECO:0000313" key="2">
    <source>
        <dbReference type="EMBL" id="ANP46155.1"/>
    </source>
</evidence>
<dbReference type="PANTHER" id="PTHR12994">
    <property type="entry name" value="SECERNIN"/>
    <property type="match status" value="1"/>
</dbReference>
<dbReference type="EC" id="3.4.-.-" evidence="1"/>
<dbReference type="KEGG" id="cbot:ATE48_09595"/>
<dbReference type="GO" id="GO:0016805">
    <property type="term" value="F:dipeptidase activity"/>
    <property type="evidence" value="ECO:0007669"/>
    <property type="project" value="UniProtKB-KW"/>
</dbReference>
<dbReference type="AlphaFoldDB" id="A0A1B1AHY2"/>
<dbReference type="Gene3D" id="3.60.60.10">
    <property type="entry name" value="Penicillin V Acylase, Chain A"/>
    <property type="match status" value="1"/>
</dbReference>
<evidence type="ECO:0000313" key="3">
    <source>
        <dbReference type="Proteomes" id="UP000092498"/>
    </source>
</evidence>
<proteinExistence type="inferred from homology"/>
<keyword evidence="1" id="KW-0224">Dipeptidase</keyword>
<keyword evidence="1" id="KW-0378">Hydrolase</keyword>
<organism evidence="2 3">
    <name type="scientific">Candidatus Viadribacter manganicus</name>
    <dbReference type="NCBI Taxonomy" id="1759059"/>
    <lineage>
        <taxon>Bacteria</taxon>
        <taxon>Pseudomonadati</taxon>
        <taxon>Pseudomonadota</taxon>
        <taxon>Alphaproteobacteria</taxon>
        <taxon>Hyphomonadales</taxon>
        <taxon>Hyphomonadaceae</taxon>
        <taxon>Candidatus Viadribacter</taxon>
    </lineage>
</organism>
<dbReference type="PANTHER" id="PTHR12994:SF17">
    <property type="entry name" value="LD30995P"/>
    <property type="match status" value="1"/>
</dbReference>
<reference evidence="2 3" key="1">
    <citation type="submission" date="2015-11" db="EMBL/GenBank/DDBJ databases">
        <title>Whole-Genome Sequence of Candidatus Oderbacter manganicum from the National Park Lower Oder Valley, Germany.</title>
        <authorList>
            <person name="Braun B."/>
            <person name="Liere K."/>
            <person name="Szewzyk U."/>
        </authorList>
    </citation>
    <scope>NUCLEOTIDE SEQUENCE [LARGE SCALE GENOMIC DNA]</scope>
    <source>
        <strain evidence="2 3">OTSz_A_272</strain>
    </source>
</reference>